<organism evidence="10 11">
    <name type="scientific">Cyanidiococcus yangmingshanensis</name>
    <dbReference type="NCBI Taxonomy" id="2690220"/>
    <lineage>
        <taxon>Eukaryota</taxon>
        <taxon>Rhodophyta</taxon>
        <taxon>Bangiophyceae</taxon>
        <taxon>Cyanidiales</taxon>
        <taxon>Cyanidiaceae</taxon>
        <taxon>Cyanidiococcus</taxon>
    </lineage>
</organism>
<sequence>MGWSPCSTNEHHHRHQSRHHRATIDEASSMPTQPRRNTLHSSRRTIHRQVDEVVPHRVDLLPGGSPWRTSIELDQHKEAASNYAKQRQQLAVKYEDLSQEPGQPDVAPLRNWAETGLPNILLDWLEDGLGLEQPTTVQRACIPVLLQGHHCIGVAETGSGKTLAYLVPLVRYLVRQWGHVHGSRPSPVAVVITPTRELAIQVYTVTRELLRRLDWPAARSTKADSTHWNQNGHGKRCAMDMCLCAYGGADLAANVAALCRGVAVLVGTPGRVISLLQMNKGRLLSLQDTALLVLDEVDRLLDMGFAPQIRRILQGTPSNVQMALFSATLPLVMERLVRKLVRQRSPTSSVRRLVLIRCGTLSGTPTVPRAIDQRLEVLSTPSTGAAADAAAAAADDDDAARFAALLDILRWHSTARILVFVSRQEQVDLLFQRLDEWYRGTQQRCQSKVGEASSKTPYAAIEQMLALHGGIDQTDRDDTWQSFRGSPEEIKFGDSTCRLLIATSLAARGLDVPDLGVVVNYHPPRSLEDYVHRVGRTGRANRAGVAYTLFMPKRDDHAAPLLRTCLEAANKVVPEALLEACQRLMLTTQRRQRPQHAVTTDDAKTNAVRAADSDAVKARYPPVATGDTSTPIPEGTACAEAIPTKASVAAGARDSVADATRASSDKDQKLGASSPVASTLDSIESASETGSQRQGLVFDARRVRRGHWTPSSLPFGVAFGLRRQGLCLR</sequence>
<dbReference type="Gene3D" id="3.40.50.300">
    <property type="entry name" value="P-loop containing nucleotide triphosphate hydrolases"/>
    <property type="match status" value="2"/>
</dbReference>
<evidence type="ECO:0000256" key="6">
    <source>
        <dbReference type="SAM" id="Coils"/>
    </source>
</evidence>
<feature type="compositionally biased region" description="Basic residues" evidence="7">
    <location>
        <begin position="37"/>
        <end position="47"/>
    </location>
</feature>
<dbReference type="InterPro" id="IPR011545">
    <property type="entry name" value="DEAD/DEAH_box_helicase_dom"/>
</dbReference>
<evidence type="ECO:0000256" key="3">
    <source>
        <dbReference type="ARBA" id="ARBA00022801"/>
    </source>
</evidence>
<feature type="coiled-coil region" evidence="6">
    <location>
        <begin position="73"/>
        <end position="100"/>
    </location>
</feature>
<dbReference type="InterPro" id="IPR044742">
    <property type="entry name" value="DEAD/DEAH_RhlB"/>
</dbReference>
<evidence type="ECO:0000256" key="7">
    <source>
        <dbReference type="SAM" id="MobiDB-lite"/>
    </source>
</evidence>
<dbReference type="InterPro" id="IPR027417">
    <property type="entry name" value="P-loop_NTPase"/>
</dbReference>
<dbReference type="PROSITE" id="PS51194">
    <property type="entry name" value="HELICASE_CTER"/>
    <property type="match status" value="1"/>
</dbReference>
<dbReference type="Pfam" id="PF00270">
    <property type="entry name" value="DEAD"/>
    <property type="match status" value="1"/>
</dbReference>
<evidence type="ECO:0000256" key="5">
    <source>
        <dbReference type="ARBA" id="ARBA00022840"/>
    </source>
</evidence>
<feature type="compositionally biased region" description="Basic residues" evidence="7">
    <location>
        <begin position="11"/>
        <end position="21"/>
    </location>
</feature>
<comment type="caution">
    <text evidence="10">The sequence shown here is derived from an EMBL/GenBank/DDBJ whole genome shotgun (WGS) entry which is preliminary data.</text>
</comment>
<feature type="domain" description="Helicase ATP-binding" evidence="8">
    <location>
        <begin position="142"/>
        <end position="347"/>
    </location>
</feature>
<dbReference type="PANTHER" id="PTHR47958">
    <property type="entry name" value="ATP-DEPENDENT RNA HELICASE DBP3"/>
    <property type="match status" value="1"/>
</dbReference>
<dbReference type="CDD" id="cd00268">
    <property type="entry name" value="DEADc"/>
    <property type="match status" value="1"/>
</dbReference>
<dbReference type="GO" id="GO:0003724">
    <property type="term" value="F:RNA helicase activity"/>
    <property type="evidence" value="ECO:0007669"/>
    <property type="project" value="UniProtKB-EC"/>
</dbReference>
<evidence type="ECO:0000259" key="8">
    <source>
        <dbReference type="PROSITE" id="PS51192"/>
    </source>
</evidence>
<dbReference type="Pfam" id="PF00271">
    <property type="entry name" value="Helicase_C"/>
    <property type="match status" value="1"/>
</dbReference>
<keyword evidence="11" id="KW-1185">Reference proteome</keyword>
<feature type="domain" description="Helicase C-terminal" evidence="9">
    <location>
        <begin position="401"/>
        <end position="585"/>
    </location>
</feature>
<dbReference type="CDD" id="cd18787">
    <property type="entry name" value="SF2_C_DEAD"/>
    <property type="match status" value="1"/>
</dbReference>
<keyword evidence="4 10" id="KW-0347">Helicase</keyword>
<dbReference type="EC" id="3.6.4.13" evidence="1"/>
<feature type="compositionally biased region" description="Polar residues" evidence="7">
    <location>
        <begin position="675"/>
        <end position="694"/>
    </location>
</feature>
<reference evidence="10 11" key="1">
    <citation type="journal article" date="2020" name="J. Phycol.">
        <title>Comparative genome analysis reveals Cyanidiococcus gen. nov., a new extremophilic red algal genus sister to Cyanidioschyzon (Cyanidioschyzonaceae, Rhodophyta).</title>
        <authorList>
            <person name="Liu S.-L."/>
            <person name="Chiang Y.-R."/>
            <person name="Yoon H.S."/>
            <person name="Fu H.-Y."/>
        </authorList>
    </citation>
    <scope>NUCLEOTIDE SEQUENCE [LARGE SCALE GENOMIC DNA]</scope>
    <source>
        <strain evidence="10 11">THAL066</strain>
    </source>
</reference>
<dbReference type="AlphaFoldDB" id="A0A7J7IK49"/>
<keyword evidence="2" id="KW-0547">Nucleotide-binding</keyword>
<dbReference type="InterPro" id="IPR014001">
    <property type="entry name" value="Helicase_ATP-bd"/>
</dbReference>
<feature type="region of interest" description="Disordered" evidence="7">
    <location>
        <begin position="659"/>
        <end position="694"/>
    </location>
</feature>
<keyword evidence="5" id="KW-0067">ATP-binding</keyword>
<dbReference type="Proteomes" id="UP000530660">
    <property type="component" value="Unassembled WGS sequence"/>
</dbReference>
<dbReference type="SMART" id="SM00490">
    <property type="entry name" value="HELICc"/>
    <property type="match status" value="1"/>
</dbReference>
<gene>
    <name evidence="10" type="primary">DDX42</name>
    <name evidence="10" type="ORF">F1559_001055</name>
</gene>
<dbReference type="InterPro" id="IPR001650">
    <property type="entry name" value="Helicase_C-like"/>
</dbReference>
<dbReference type="GO" id="GO:0005524">
    <property type="term" value="F:ATP binding"/>
    <property type="evidence" value="ECO:0007669"/>
    <property type="project" value="UniProtKB-KW"/>
</dbReference>
<evidence type="ECO:0000256" key="4">
    <source>
        <dbReference type="ARBA" id="ARBA00022806"/>
    </source>
</evidence>
<evidence type="ECO:0000256" key="2">
    <source>
        <dbReference type="ARBA" id="ARBA00022741"/>
    </source>
</evidence>
<keyword evidence="6" id="KW-0175">Coiled coil</keyword>
<proteinExistence type="predicted"/>
<evidence type="ECO:0000313" key="10">
    <source>
        <dbReference type="EMBL" id="KAF6003485.1"/>
    </source>
</evidence>
<dbReference type="EMBL" id="VWRR01000006">
    <property type="protein sequence ID" value="KAF6003485.1"/>
    <property type="molecule type" value="Genomic_DNA"/>
</dbReference>
<dbReference type="SMART" id="SM00487">
    <property type="entry name" value="DEXDc"/>
    <property type="match status" value="1"/>
</dbReference>
<evidence type="ECO:0000259" key="9">
    <source>
        <dbReference type="PROSITE" id="PS51194"/>
    </source>
</evidence>
<evidence type="ECO:0000256" key="1">
    <source>
        <dbReference type="ARBA" id="ARBA00012552"/>
    </source>
</evidence>
<dbReference type="GO" id="GO:0003676">
    <property type="term" value="F:nucleic acid binding"/>
    <property type="evidence" value="ECO:0007669"/>
    <property type="project" value="InterPro"/>
</dbReference>
<keyword evidence="3" id="KW-0378">Hydrolase</keyword>
<feature type="region of interest" description="Disordered" evidence="7">
    <location>
        <begin position="591"/>
        <end position="612"/>
    </location>
</feature>
<dbReference type="SUPFAM" id="SSF52540">
    <property type="entry name" value="P-loop containing nucleoside triphosphate hydrolases"/>
    <property type="match status" value="2"/>
</dbReference>
<name>A0A7J7IK49_9RHOD</name>
<accession>A0A7J7IK49</accession>
<dbReference type="PROSITE" id="PS51192">
    <property type="entry name" value="HELICASE_ATP_BIND_1"/>
    <property type="match status" value="1"/>
</dbReference>
<feature type="region of interest" description="Disordered" evidence="7">
    <location>
        <begin position="1"/>
        <end position="48"/>
    </location>
</feature>
<protein>
    <recommendedName>
        <fullName evidence="1">RNA helicase</fullName>
        <ecNumber evidence="1">3.6.4.13</ecNumber>
    </recommendedName>
</protein>
<dbReference type="GO" id="GO:0016787">
    <property type="term" value="F:hydrolase activity"/>
    <property type="evidence" value="ECO:0007669"/>
    <property type="project" value="UniProtKB-KW"/>
</dbReference>
<evidence type="ECO:0000313" key="11">
    <source>
        <dbReference type="Proteomes" id="UP000530660"/>
    </source>
</evidence>
<dbReference type="OrthoDB" id="10557874at2759"/>